<comment type="caution">
    <text evidence="1">The sequence shown here is derived from an EMBL/GenBank/DDBJ whole genome shotgun (WGS) entry which is preliminary data.</text>
</comment>
<organism evidence="1 2">
    <name type="scientific">Candida boidinii</name>
    <name type="common">Yeast</name>
    <dbReference type="NCBI Taxonomy" id="5477"/>
    <lineage>
        <taxon>Eukaryota</taxon>
        <taxon>Fungi</taxon>
        <taxon>Dikarya</taxon>
        <taxon>Ascomycota</taxon>
        <taxon>Saccharomycotina</taxon>
        <taxon>Pichiomycetes</taxon>
        <taxon>Pichiales</taxon>
        <taxon>Pichiaceae</taxon>
        <taxon>Ogataea</taxon>
        <taxon>Ogataea/Candida clade</taxon>
    </lineage>
</organism>
<keyword evidence="2" id="KW-1185">Reference proteome</keyword>
<accession>A0ACB5U8A9</accession>
<reference evidence="1" key="1">
    <citation type="submission" date="2023-04" db="EMBL/GenBank/DDBJ databases">
        <title>Candida boidinii NBRC 1967.</title>
        <authorList>
            <person name="Ichikawa N."/>
            <person name="Sato H."/>
            <person name="Tonouchi N."/>
        </authorList>
    </citation>
    <scope>NUCLEOTIDE SEQUENCE</scope>
    <source>
        <strain evidence="1">NBRC 1967</strain>
    </source>
</reference>
<dbReference type="EMBL" id="BSXV01006992">
    <property type="protein sequence ID" value="GMF04500.1"/>
    <property type="molecule type" value="Genomic_DNA"/>
</dbReference>
<gene>
    <name evidence="1" type="ORF">Cboi01_000650300</name>
</gene>
<evidence type="ECO:0000313" key="2">
    <source>
        <dbReference type="Proteomes" id="UP001165101"/>
    </source>
</evidence>
<dbReference type="Proteomes" id="UP001165101">
    <property type="component" value="Unassembled WGS sequence"/>
</dbReference>
<proteinExistence type="predicted"/>
<sequence>MRVTSPLLLSTTSTTSTTPKFNPHQSSERSSTLNNGGTNLGRDALLNAAGALETMSQQQQQQQQQHPDKIPDSATSTATHSATKDIITTFSTSTTIIIITTTLWKLNNNITINL</sequence>
<evidence type="ECO:0000313" key="1">
    <source>
        <dbReference type="EMBL" id="GMF04500.1"/>
    </source>
</evidence>
<protein>
    <submittedName>
        <fullName evidence="1">Unnamed protein product</fullName>
    </submittedName>
</protein>
<name>A0ACB5U8A9_CANBO</name>